<gene>
    <name evidence="1" type="ORF">FWK35_00037875</name>
</gene>
<dbReference type="AlphaFoldDB" id="A0A6G0VRI1"/>
<dbReference type="OrthoDB" id="6616702at2759"/>
<dbReference type="InterPro" id="IPR043502">
    <property type="entry name" value="DNA/RNA_pol_sf"/>
</dbReference>
<dbReference type="SUPFAM" id="SSF56672">
    <property type="entry name" value="DNA/RNA polymerases"/>
    <property type="match status" value="1"/>
</dbReference>
<evidence type="ECO:0000313" key="2">
    <source>
        <dbReference type="Proteomes" id="UP000478052"/>
    </source>
</evidence>
<dbReference type="InterPro" id="IPR005312">
    <property type="entry name" value="DUF1759"/>
</dbReference>
<dbReference type="EMBL" id="VUJU01012856">
    <property type="protein sequence ID" value="KAF0706608.1"/>
    <property type="molecule type" value="Genomic_DNA"/>
</dbReference>
<comment type="caution">
    <text evidence="1">The sequence shown here is derived from an EMBL/GenBank/DDBJ whole genome shotgun (WGS) entry which is preliminary data.</text>
</comment>
<protein>
    <submittedName>
        <fullName evidence="1">DUF1758 domain-containing protein</fullName>
    </submittedName>
</protein>
<dbReference type="PANTHER" id="PTHR47331">
    <property type="entry name" value="PHD-TYPE DOMAIN-CONTAINING PROTEIN"/>
    <property type="match status" value="1"/>
</dbReference>
<name>A0A6G0VRI1_APHCR</name>
<dbReference type="Pfam" id="PF03564">
    <property type="entry name" value="DUF1759"/>
    <property type="match status" value="1"/>
</dbReference>
<sequence>EDIDIAIIKARRDKCEELWREYDKVQSELEEEMPNMSEEHEAYRKEFEELYFQAVGECEKIINKSNNVMIRHNENNADNYEKIDITRSLSHNDSYMPKSSVVKLAAINIPVFSGDYKDWSTFNDMFMALVHTNDSLSPVQKFFYLRSSISGTAANVIQSLETTAKNYETAWATLKTRYSNKKVLAQAHTKALFDLEAISIESSIKLRQLTDTIIAHMNALETLDQNPKLWGSLLIHLVTTKLDSNTLTEWEMEAPKTNVASIDLLITFLQKRCQILEAVELAMQINIRPPSNIPKKGNNNSQNKLRTTSAYFSANDIKCFVCKQSHTIYKCPTFLDMSVPPRIQKVTDLNLCKICLRIHFDKNCKFKKCFKCNKAHNSLLHLVKIINESNNKDNEVKTNIEPEPIITVTAHAYHNYNDQIILPTAIVRVIDNNDLPVICRALLDSGSQSNFITEDMAQLLCIKREKVNCSVSGIQLSSHIARTAITIKLTSRFSDYQNEINCLVLSKLTSNIPIKPIDLHNLKIPDGIELADPLFTQPQKIDMILGAGVFFDLLCQEQIKYDPHKFIFQKTQLGWIVCGCIFNKKLTTELNTQIALFTLSNTEDDINIGKKISKFWELEECSSDKIYTLEEIKCKNHFEKTVTRDIHGRFVVKLPFRDSAVKLGDSRSAALRRFKLLERRFSKDPILHAQYVHFMQEYASLGHMELVDTEHEINTNEYFLPHHAVEKLDSVSTKLRVVFDGSCRTSNGLSLNEVLLKGPTVQQELVCILARFRTHYYALSADITKMYRQIWLNEKHTNYQKIFWRENPNQPLSTYRLKTVTYGTTPASYLATGCLNRLADEEFNNYPVACEAIITDFCVDDYLGGASTKETALQLRNDLIKVTRKAGFELRKWVSNDKELLNDMPNEDDTQLLD</sequence>
<feature type="non-terminal residue" evidence="1">
    <location>
        <position position="1"/>
    </location>
</feature>
<proteinExistence type="predicted"/>
<dbReference type="GO" id="GO:0071897">
    <property type="term" value="P:DNA biosynthetic process"/>
    <property type="evidence" value="ECO:0007669"/>
    <property type="project" value="UniProtKB-ARBA"/>
</dbReference>
<accession>A0A6G0VRI1</accession>
<reference evidence="1 2" key="1">
    <citation type="submission" date="2019-08" db="EMBL/GenBank/DDBJ databases">
        <title>Whole genome of Aphis craccivora.</title>
        <authorList>
            <person name="Voronova N.V."/>
            <person name="Shulinski R.S."/>
            <person name="Bandarenka Y.V."/>
            <person name="Zhorov D.G."/>
            <person name="Warner D."/>
        </authorList>
    </citation>
    <scope>NUCLEOTIDE SEQUENCE [LARGE SCALE GENOMIC DNA]</scope>
    <source>
        <strain evidence="1">180601</strain>
        <tissue evidence="1">Whole Body</tissue>
    </source>
</reference>
<evidence type="ECO:0000313" key="1">
    <source>
        <dbReference type="EMBL" id="KAF0706608.1"/>
    </source>
</evidence>
<keyword evidence="2" id="KW-1185">Reference proteome</keyword>
<organism evidence="1 2">
    <name type="scientific">Aphis craccivora</name>
    <name type="common">Cowpea aphid</name>
    <dbReference type="NCBI Taxonomy" id="307492"/>
    <lineage>
        <taxon>Eukaryota</taxon>
        <taxon>Metazoa</taxon>
        <taxon>Ecdysozoa</taxon>
        <taxon>Arthropoda</taxon>
        <taxon>Hexapoda</taxon>
        <taxon>Insecta</taxon>
        <taxon>Pterygota</taxon>
        <taxon>Neoptera</taxon>
        <taxon>Paraneoptera</taxon>
        <taxon>Hemiptera</taxon>
        <taxon>Sternorrhyncha</taxon>
        <taxon>Aphidomorpha</taxon>
        <taxon>Aphidoidea</taxon>
        <taxon>Aphididae</taxon>
        <taxon>Aphidini</taxon>
        <taxon>Aphis</taxon>
        <taxon>Aphis</taxon>
    </lineage>
</organism>
<dbReference type="Proteomes" id="UP000478052">
    <property type="component" value="Unassembled WGS sequence"/>
</dbReference>